<evidence type="ECO:0000259" key="1">
    <source>
        <dbReference type="Pfam" id="PF05170"/>
    </source>
</evidence>
<keyword evidence="3" id="KW-1185">Reference proteome</keyword>
<accession>A0ABT0E591</accession>
<organism evidence="2 3">
    <name type="scientific">Alcanivorax quisquiliarum</name>
    <dbReference type="NCBI Taxonomy" id="2933565"/>
    <lineage>
        <taxon>Bacteria</taxon>
        <taxon>Pseudomonadati</taxon>
        <taxon>Pseudomonadota</taxon>
        <taxon>Gammaproteobacteria</taxon>
        <taxon>Oceanospirillales</taxon>
        <taxon>Alcanivoracaceae</taxon>
        <taxon>Alcanivorax</taxon>
    </lineage>
</organism>
<protein>
    <submittedName>
        <fullName evidence="2">AsmA family protein</fullName>
    </submittedName>
</protein>
<dbReference type="RefSeq" id="WP_246948886.1">
    <property type="nucleotide sequence ID" value="NZ_JALKII010000002.1"/>
</dbReference>
<dbReference type="PANTHER" id="PTHR30441:SF4">
    <property type="entry name" value="PROTEIN ASMA"/>
    <property type="match status" value="1"/>
</dbReference>
<name>A0ABT0E591_9GAMM</name>
<evidence type="ECO:0000313" key="3">
    <source>
        <dbReference type="Proteomes" id="UP001165524"/>
    </source>
</evidence>
<comment type="caution">
    <text evidence="2">The sequence shown here is derived from an EMBL/GenBank/DDBJ whole genome shotgun (WGS) entry which is preliminary data.</text>
</comment>
<sequence>MDGRRMGTLAAFAALSIATLLILALLATAALTFLQGDQYRERFEGLVSEQLNAELHLDGSLSLQLLPRPGVIATDLVLKQNGNDIGHAEQVRIELSWRSLLRRQLIVERVHLQAPHLALQRAQDGSLNLHMRQQDEAGAVDENMASATDVSVGQLRIEDGHLELTQQSRSGSHSLALEEAALTLKHFRITAGDAPLPQRLAFNGELSAARLRVNQQAITNLQATLDAGEGQPAVIAVAGTLFDGQLDGELTADYTGNTPSLHADFTVSRLALQTFLRQLVPDLNAAGELDFTAQLSSEPNSHGGWHTLEGQLTLRGEQLHLHGLDIDAELARYQSTQRFNLVDLGALVFAGPAGIAATKGAGFARLLDRSGGETVIQQLISRWSISQGIARAEDVALATEHNRLVLLGELDLHQRQFRGSEVAVVDPQGCAIIRQAISGTFAEPEIEAVNYVKALLGAPLDLLRQGLSLVDIKQPCEPVYQGSIASP</sequence>
<dbReference type="PANTHER" id="PTHR30441">
    <property type="entry name" value="DUF748 DOMAIN-CONTAINING PROTEIN"/>
    <property type="match status" value="1"/>
</dbReference>
<feature type="domain" description="AsmA" evidence="1">
    <location>
        <begin position="11"/>
        <end position="167"/>
    </location>
</feature>
<dbReference type="InterPro" id="IPR007844">
    <property type="entry name" value="AsmA"/>
</dbReference>
<feature type="domain" description="AsmA" evidence="1">
    <location>
        <begin position="205"/>
        <end position="392"/>
    </location>
</feature>
<reference evidence="2" key="1">
    <citation type="submission" date="2022-04" db="EMBL/GenBank/DDBJ databases">
        <title>Alcanivorax sp. CY1518 draft genome sequence.</title>
        <authorList>
            <person name="Zhao G."/>
            <person name="An M."/>
        </authorList>
    </citation>
    <scope>NUCLEOTIDE SEQUENCE</scope>
    <source>
        <strain evidence="2">CY1518</strain>
    </source>
</reference>
<proteinExistence type="predicted"/>
<dbReference type="Pfam" id="PF05170">
    <property type="entry name" value="AsmA"/>
    <property type="match status" value="2"/>
</dbReference>
<evidence type="ECO:0000313" key="2">
    <source>
        <dbReference type="EMBL" id="MCK0536957.1"/>
    </source>
</evidence>
<dbReference type="EMBL" id="JALKII010000002">
    <property type="protein sequence ID" value="MCK0536957.1"/>
    <property type="molecule type" value="Genomic_DNA"/>
</dbReference>
<dbReference type="InterPro" id="IPR052894">
    <property type="entry name" value="AsmA-related"/>
</dbReference>
<gene>
    <name evidence="2" type="ORF">MU846_04475</name>
</gene>
<dbReference type="Proteomes" id="UP001165524">
    <property type="component" value="Unassembled WGS sequence"/>
</dbReference>